<accession>A0A7W7ZM65</accession>
<dbReference type="InterPro" id="IPR024078">
    <property type="entry name" value="LmbE-like_dom_sf"/>
</dbReference>
<sequence length="247" mass="27255">MPGTSSTPPQVDVLAIAAHRDDVEQTCGGTLLVQHSLGWRTGILDLTRGESGTRGTAAERAAEAEAAARILHVSHREALDLPDGNVQNTLENRLKIAAVLRRLRPRVVILPYWQGRHPDHYTSATLGYEACFAAGLSRLDLPAEHGAPHRPYKILYASLYSDVRPTFVVDITEHIETRLQSLLAYRSQYGEQHAGAGLFVPESDIRERMFATARHYGLLAGVRYAEPFVQKEVGAVQDLMMLPVQSI</sequence>
<dbReference type="EMBL" id="JACHIO010000001">
    <property type="protein sequence ID" value="MBB5061736.1"/>
    <property type="molecule type" value="Genomic_DNA"/>
</dbReference>
<dbReference type="InterPro" id="IPR023842">
    <property type="entry name" value="Bacillithiol_biosynth_BshB1"/>
</dbReference>
<dbReference type="GO" id="GO:0016811">
    <property type="term" value="F:hydrolase activity, acting on carbon-nitrogen (but not peptide) bonds, in linear amides"/>
    <property type="evidence" value="ECO:0007669"/>
    <property type="project" value="TreeGrafter"/>
</dbReference>
<dbReference type="PANTHER" id="PTHR12993:SF30">
    <property type="entry name" value="N-ACETYL-ALPHA-D-GLUCOSAMINYL L-MALATE DEACETYLASE 1"/>
    <property type="match status" value="1"/>
</dbReference>
<protein>
    <submittedName>
        <fullName evidence="1">Bacillithiol biosynthesis deacetylase BshB1</fullName>
    </submittedName>
</protein>
<comment type="caution">
    <text evidence="1">The sequence shown here is derived from an EMBL/GenBank/DDBJ whole genome shotgun (WGS) entry which is preliminary data.</text>
</comment>
<evidence type="ECO:0000313" key="1">
    <source>
        <dbReference type="EMBL" id="MBB5061736.1"/>
    </source>
</evidence>
<dbReference type="Proteomes" id="UP000584867">
    <property type="component" value="Unassembled WGS sequence"/>
</dbReference>
<name>A0A7W7ZM65_9BACT</name>
<evidence type="ECO:0000313" key="2">
    <source>
        <dbReference type="Proteomes" id="UP000584867"/>
    </source>
</evidence>
<dbReference type="InterPro" id="IPR003737">
    <property type="entry name" value="GlcNAc_PI_deacetylase-related"/>
</dbReference>
<reference evidence="1 2" key="1">
    <citation type="submission" date="2020-08" db="EMBL/GenBank/DDBJ databases">
        <title>Genomic Encyclopedia of Type Strains, Phase IV (KMG-V): Genome sequencing to study the core and pangenomes of soil and plant-associated prokaryotes.</title>
        <authorList>
            <person name="Whitman W."/>
        </authorList>
    </citation>
    <scope>NUCLEOTIDE SEQUENCE [LARGE SCALE GENOMIC DNA]</scope>
    <source>
        <strain evidence="1 2">X5P3</strain>
    </source>
</reference>
<dbReference type="GO" id="GO:0019213">
    <property type="term" value="F:deacetylase activity"/>
    <property type="evidence" value="ECO:0007669"/>
    <property type="project" value="InterPro"/>
</dbReference>
<gene>
    <name evidence="1" type="ORF">HDF15_000061</name>
</gene>
<proteinExistence type="predicted"/>
<dbReference type="AlphaFoldDB" id="A0A7W7ZM65"/>
<dbReference type="RefSeq" id="WP_184252288.1">
    <property type="nucleotide sequence ID" value="NZ_JACHIO010000001.1"/>
</dbReference>
<organism evidence="1 2">
    <name type="scientific">Granulicella mallensis</name>
    <dbReference type="NCBI Taxonomy" id="940614"/>
    <lineage>
        <taxon>Bacteria</taxon>
        <taxon>Pseudomonadati</taxon>
        <taxon>Acidobacteriota</taxon>
        <taxon>Terriglobia</taxon>
        <taxon>Terriglobales</taxon>
        <taxon>Acidobacteriaceae</taxon>
        <taxon>Granulicella</taxon>
    </lineage>
</organism>
<dbReference type="SUPFAM" id="SSF102588">
    <property type="entry name" value="LmbE-like"/>
    <property type="match status" value="1"/>
</dbReference>
<dbReference type="Pfam" id="PF02585">
    <property type="entry name" value="PIG-L"/>
    <property type="match status" value="1"/>
</dbReference>
<dbReference type="NCBIfam" id="TIGR04001">
    <property type="entry name" value="thiol_BshB1"/>
    <property type="match status" value="1"/>
</dbReference>
<dbReference type="GO" id="GO:0071793">
    <property type="term" value="P:bacillithiol biosynthetic process"/>
    <property type="evidence" value="ECO:0007669"/>
    <property type="project" value="InterPro"/>
</dbReference>
<dbReference type="PANTHER" id="PTHR12993">
    <property type="entry name" value="N-ACETYLGLUCOSAMINYL-PHOSPHATIDYLINOSITOL DE-N-ACETYLASE-RELATED"/>
    <property type="match status" value="1"/>
</dbReference>
<dbReference type="Gene3D" id="3.40.50.10320">
    <property type="entry name" value="LmbE-like"/>
    <property type="match status" value="1"/>
</dbReference>